<sequence length="140" mass="15235">MDVSDRFARIWPPGRAGESGERSRHRVERVGRCPATTTTTCCGREEGAAASAGVGDERGGDGDADACPATTTTTTTCCIVRGDHTYKFILLPPTKRKIESPNPSSSLQPNKRLYHHIRSTKQKTGSPYLTKYGPLYPIEP</sequence>
<protein>
    <submittedName>
        <fullName evidence="2">Uncharacterized protein</fullName>
    </submittedName>
</protein>
<evidence type="ECO:0000313" key="2">
    <source>
        <dbReference type="EnsemblPlants" id="ORUFI05G12700.1"/>
    </source>
</evidence>
<dbReference type="EnsemblPlants" id="ORUFI05G12700.1">
    <property type="protein sequence ID" value="ORUFI05G12700.1"/>
    <property type="gene ID" value="ORUFI05G12700"/>
</dbReference>
<organism evidence="2 3">
    <name type="scientific">Oryza rufipogon</name>
    <name type="common">Brownbeard rice</name>
    <name type="synonym">Asian wild rice</name>
    <dbReference type="NCBI Taxonomy" id="4529"/>
    <lineage>
        <taxon>Eukaryota</taxon>
        <taxon>Viridiplantae</taxon>
        <taxon>Streptophyta</taxon>
        <taxon>Embryophyta</taxon>
        <taxon>Tracheophyta</taxon>
        <taxon>Spermatophyta</taxon>
        <taxon>Magnoliopsida</taxon>
        <taxon>Liliopsida</taxon>
        <taxon>Poales</taxon>
        <taxon>Poaceae</taxon>
        <taxon>BOP clade</taxon>
        <taxon>Oryzoideae</taxon>
        <taxon>Oryzeae</taxon>
        <taxon>Oryzinae</taxon>
        <taxon>Oryza</taxon>
    </lineage>
</organism>
<dbReference type="Proteomes" id="UP000008022">
    <property type="component" value="Unassembled WGS sequence"/>
</dbReference>
<feature type="region of interest" description="Disordered" evidence="1">
    <location>
        <begin position="1"/>
        <end position="28"/>
    </location>
</feature>
<proteinExistence type="predicted"/>
<dbReference type="AlphaFoldDB" id="A0A0E0PKS1"/>
<evidence type="ECO:0000313" key="3">
    <source>
        <dbReference type="Proteomes" id="UP000008022"/>
    </source>
</evidence>
<keyword evidence="3" id="KW-1185">Reference proteome</keyword>
<reference evidence="3" key="1">
    <citation type="submission" date="2013-06" db="EMBL/GenBank/DDBJ databases">
        <authorList>
            <person name="Zhao Q."/>
        </authorList>
    </citation>
    <scope>NUCLEOTIDE SEQUENCE</scope>
    <source>
        <strain evidence="3">cv. W1943</strain>
    </source>
</reference>
<dbReference type="Gramene" id="ORUFI05G12700.1">
    <property type="protein sequence ID" value="ORUFI05G12700.1"/>
    <property type="gene ID" value="ORUFI05G12700"/>
</dbReference>
<name>A0A0E0PKS1_ORYRU</name>
<accession>A0A0E0PKS1</accession>
<evidence type="ECO:0000256" key="1">
    <source>
        <dbReference type="SAM" id="MobiDB-lite"/>
    </source>
</evidence>
<dbReference type="HOGENOM" id="CLU_1838431_0_0_1"/>
<reference evidence="2" key="2">
    <citation type="submission" date="2015-06" db="UniProtKB">
        <authorList>
            <consortium name="EnsemblPlants"/>
        </authorList>
    </citation>
    <scope>IDENTIFICATION</scope>
</reference>
<feature type="region of interest" description="Disordered" evidence="1">
    <location>
        <begin position="47"/>
        <end position="67"/>
    </location>
</feature>